<reference evidence="5" key="1">
    <citation type="submission" date="2022-11" db="UniProtKB">
        <authorList>
            <consortium name="WormBaseParasite"/>
        </authorList>
    </citation>
    <scope>IDENTIFICATION</scope>
</reference>
<sequence length="389" mass="42325">MIYRHCLFQVVYDKVNKVIGYSLDVAQNTDEPFIGNISVGTGHIRVVHDFGSGIEYVLSGKGDHCNAVNPLPRSGGDVAPGTGHLEMKNATDFMLGCNSSDFVYLGQRTTDAGLPADVFISKALTNVTDKEQKVISVKMTVTELWYSLSDWTIENRLSLDKTVTLLEIRQYHYTENAPMSRTVQKIQSIVDYTGRSTPWSHFTVASCLKLVDDSYLFMLIKTTLAEITAVGLNNFQDGLAEHVAKIANVSALRFVGNFVKEIKIDSDTHIAAFFNLGDVSAVSGANETSLKDARDAINKTVSAGSSAEFVVFDDSKKETKFTIAQKALGDIPSTWNGQTSPPEPVKRGYSGGSMFVLALFMLVIGAAIGVGVAFFLWKRQRGGGGGLSY</sequence>
<dbReference type="Pfam" id="PF25899">
    <property type="entry name" value="DUF7959"/>
    <property type="match status" value="1"/>
</dbReference>
<dbReference type="PANTHER" id="PTHR36902:SF1">
    <property type="entry name" value="ENRICHED IN SURFACE-LABELED PROTEOME PROTEIN 9"/>
    <property type="match status" value="1"/>
</dbReference>
<dbReference type="AlphaFoldDB" id="A0A914UTT3"/>
<dbReference type="InterPro" id="IPR058831">
    <property type="entry name" value="LolA-like_dom_2nd"/>
</dbReference>
<evidence type="ECO:0000259" key="2">
    <source>
        <dbReference type="Pfam" id="PF25898"/>
    </source>
</evidence>
<proteinExistence type="predicted"/>
<name>A0A914UTT3_9BILA</name>
<organism evidence="4 5">
    <name type="scientific">Plectus sambesii</name>
    <dbReference type="NCBI Taxonomy" id="2011161"/>
    <lineage>
        <taxon>Eukaryota</taxon>
        <taxon>Metazoa</taxon>
        <taxon>Ecdysozoa</taxon>
        <taxon>Nematoda</taxon>
        <taxon>Chromadorea</taxon>
        <taxon>Plectida</taxon>
        <taxon>Plectina</taxon>
        <taxon>Plectoidea</taxon>
        <taxon>Plectidae</taxon>
        <taxon>Plectus</taxon>
    </lineage>
</organism>
<keyword evidence="1" id="KW-1133">Transmembrane helix</keyword>
<feature type="transmembrane region" description="Helical" evidence="1">
    <location>
        <begin position="354"/>
        <end position="377"/>
    </location>
</feature>
<evidence type="ECO:0000259" key="3">
    <source>
        <dbReference type="Pfam" id="PF25899"/>
    </source>
</evidence>
<keyword evidence="1" id="KW-0472">Membrane</keyword>
<evidence type="ECO:0000313" key="4">
    <source>
        <dbReference type="Proteomes" id="UP000887566"/>
    </source>
</evidence>
<dbReference type="WBParaSite" id="PSAMB.scaffold12554size2709.g34935.t1">
    <property type="protein sequence ID" value="PSAMB.scaffold12554size2709.g34935.t1"/>
    <property type="gene ID" value="PSAMB.scaffold12554size2709.g34935"/>
</dbReference>
<evidence type="ECO:0000256" key="1">
    <source>
        <dbReference type="SAM" id="Phobius"/>
    </source>
</evidence>
<keyword evidence="4" id="KW-1185">Reference proteome</keyword>
<feature type="domain" description="DUF7959" evidence="3">
    <location>
        <begin position="215"/>
        <end position="332"/>
    </location>
</feature>
<dbReference type="PANTHER" id="PTHR36902">
    <property type="entry name" value="ENRICHED IN SURFACE-LABELED PROTEOME PROTEIN 9"/>
    <property type="match status" value="1"/>
</dbReference>
<dbReference type="Proteomes" id="UP000887566">
    <property type="component" value="Unplaced"/>
</dbReference>
<feature type="domain" description="LolA-like" evidence="2">
    <location>
        <begin position="9"/>
        <end position="208"/>
    </location>
</feature>
<dbReference type="Pfam" id="PF25898">
    <property type="entry name" value="LolA_2nd_metazoa"/>
    <property type="match status" value="1"/>
</dbReference>
<keyword evidence="1" id="KW-0812">Transmembrane</keyword>
<dbReference type="InterPro" id="IPR058265">
    <property type="entry name" value="DUF7959"/>
</dbReference>
<protein>
    <submittedName>
        <fullName evidence="5">Uncharacterized protein</fullName>
    </submittedName>
</protein>
<accession>A0A914UTT3</accession>
<evidence type="ECO:0000313" key="5">
    <source>
        <dbReference type="WBParaSite" id="PSAMB.scaffold12554size2709.g34935.t1"/>
    </source>
</evidence>